<evidence type="ECO:0000313" key="1">
    <source>
        <dbReference type="EMBL" id="ACM28553.1"/>
    </source>
</evidence>
<dbReference type="STRING" id="311403.Arad_10004"/>
<dbReference type="HOGENOM" id="CLU_836106_0_0_5"/>
<dbReference type="PANTHER" id="PTHR40278">
    <property type="entry name" value="DNA UTILIZATION PROTEIN HOFN"/>
    <property type="match status" value="1"/>
</dbReference>
<dbReference type="EMBL" id="CP000629">
    <property type="protein sequence ID" value="ACM28553.1"/>
    <property type="molecule type" value="Genomic_DNA"/>
</dbReference>
<evidence type="ECO:0000313" key="2">
    <source>
        <dbReference type="Proteomes" id="UP000001600"/>
    </source>
</evidence>
<accession>B9JMG5</accession>
<dbReference type="RefSeq" id="WP_015918166.1">
    <property type="nucleotide sequence ID" value="NC_011983.1"/>
</dbReference>
<dbReference type="Proteomes" id="UP000001600">
    <property type="component" value="Chromosome 2"/>
</dbReference>
<evidence type="ECO:0008006" key="3">
    <source>
        <dbReference type="Google" id="ProtNLM"/>
    </source>
</evidence>
<dbReference type="PANTHER" id="PTHR40278:SF1">
    <property type="entry name" value="DNA UTILIZATION PROTEIN HOFN"/>
    <property type="match status" value="1"/>
</dbReference>
<dbReference type="InterPro" id="IPR052534">
    <property type="entry name" value="Extracell_DNA_Util/SecSys_Comp"/>
</dbReference>
<dbReference type="Pfam" id="PF05137">
    <property type="entry name" value="PilN"/>
    <property type="match status" value="1"/>
</dbReference>
<protein>
    <recommendedName>
        <fullName evidence="3">General secretion pathway protein L</fullName>
    </recommendedName>
</protein>
<dbReference type="KEGG" id="ara:Arad_10004"/>
<name>B9JMG5_RHIR8</name>
<sequence>MDFPIVLDGLDWLSRLCKDGNPKAITARSQAGTVAVVVHRHGCVVDFETSAGRRTSDMLACEDLRDRLASLDRQMPVLLRLAPDRYLKRPLSDRVLPYGRARTMALIDIEEALPFLRDDSCVLLPEDLRGGGTSYAVVRKSILDPIIAAIGEAGLAVSGIALDTEGEPEFVSKASLKSMYTLPRRVRLRRQLSRSVLGAAVILSVATFAHAYLQNVSAISRLAEITDTKQTQALAVRKKLERQQLEQKLLQAARAGKAESTPVTMIWEELTRILPDSTWLTDMSIRNGQVTITGFSNSAADLIAILGASPLLSNPSFASQVLRAPGQEGERFSIQMRIAMR</sequence>
<proteinExistence type="predicted"/>
<reference evidence="1 2" key="1">
    <citation type="journal article" date="2009" name="J. Bacteriol.">
        <title>Genome sequences of three Agrobacterium biovars help elucidate the evolution of multichromosome genomes in bacteria.</title>
        <authorList>
            <person name="Slater S.C."/>
            <person name="Goldman B.S."/>
            <person name="Goodner B."/>
            <person name="Setubal J.C."/>
            <person name="Farrand S.K."/>
            <person name="Nester E.W."/>
            <person name="Burr T.J."/>
            <person name="Banta L."/>
            <person name="Dickerman A.W."/>
            <person name="Paulsen I."/>
            <person name="Otten L."/>
            <person name="Suen G."/>
            <person name="Welch R."/>
            <person name="Almeida N.F."/>
            <person name="Arnold F."/>
            <person name="Burton O.T."/>
            <person name="Du Z."/>
            <person name="Ewing A."/>
            <person name="Godsy E."/>
            <person name="Heisel S."/>
            <person name="Houmiel K.L."/>
            <person name="Jhaveri J."/>
            <person name="Lu J."/>
            <person name="Miller N.M."/>
            <person name="Norton S."/>
            <person name="Chen Q."/>
            <person name="Phoolcharoen W."/>
            <person name="Ohlin V."/>
            <person name="Ondrusek D."/>
            <person name="Pride N."/>
            <person name="Stricklin S.L."/>
            <person name="Sun J."/>
            <person name="Wheeler C."/>
            <person name="Wilson L."/>
            <person name="Zhu H."/>
            <person name="Wood D.W."/>
        </authorList>
    </citation>
    <scope>NUCLEOTIDE SEQUENCE [LARGE SCALE GENOMIC DNA]</scope>
    <source>
        <strain evidence="2">K84 / ATCC BAA-868</strain>
    </source>
</reference>
<gene>
    <name evidence="1" type="ordered locus">Arad_10004</name>
</gene>
<dbReference type="InterPro" id="IPR007813">
    <property type="entry name" value="PilN"/>
</dbReference>
<dbReference type="eggNOG" id="COG3166">
    <property type="taxonomic scope" value="Bacteria"/>
</dbReference>
<organism evidence="1 2">
    <name type="scientific">Rhizobium rhizogenes (strain K84 / ATCC BAA-868)</name>
    <name type="common">Agrobacterium radiobacter</name>
    <dbReference type="NCBI Taxonomy" id="311403"/>
    <lineage>
        <taxon>Bacteria</taxon>
        <taxon>Pseudomonadati</taxon>
        <taxon>Pseudomonadota</taxon>
        <taxon>Alphaproteobacteria</taxon>
        <taxon>Hyphomicrobiales</taxon>
        <taxon>Rhizobiaceae</taxon>
        <taxon>Rhizobium/Agrobacterium group</taxon>
        <taxon>Rhizobium</taxon>
    </lineage>
</organism>
<dbReference type="AlphaFoldDB" id="B9JMG5"/>